<dbReference type="Gene3D" id="3.30.420.10">
    <property type="entry name" value="Ribonuclease H-like superfamily/Ribonuclease H"/>
    <property type="match status" value="1"/>
</dbReference>
<name>A0A178ZVP0_9EURO</name>
<dbReference type="EMBL" id="LVYI01000002">
    <property type="protein sequence ID" value="OAP63858.1"/>
    <property type="molecule type" value="Genomic_DNA"/>
</dbReference>
<dbReference type="RefSeq" id="XP_018697225.1">
    <property type="nucleotide sequence ID" value="XM_018834601.1"/>
</dbReference>
<sequence length="130" mass="14946">MQDNAPIHKVKKTMKWFRDQGIPVVEWSPYSPDMSPIEQIWFQLNSLVYEVNPDIDDLSGGEDKAREELGKSLKEAWERIPQNLMLLILSRTPERMSMPASFSLPSNGPQSEDIIPSGVIIAWYFIPWLS</sequence>
<gene>
    <name evidence="2" type="ORF">AYL99_03085</name>
</gene>
<accession>A0A178ZVP0</accession>
<dbReference type="Proteomes" id="UP000078343">
    <property type="component" value="Unassembled WGS sequence"/>
</dbReference>
<dbReference type="AlphaFoldDB" id="A0A178ZVP0"/>
<dbReference type="STRING" id="1367422.A0A178ZVP0"/>
<dbReference type="OrthoDB" id="4737581at2759"/>
<dbReference type="GeneID" id="30007255"/>
<proteinExistence type="predicted"/>
<organism evidence="2 3">
    <name type="scientific">Fonsecaea erecta</name>
    <dbReference type="NCBI Taxonomy" id="1367422"/>
    <lineage>
        <taxon>Eukaryota</taxon>
        <taxon>Fungi</taxon>
        <taxon>Dikarya</taxon>
        <taxon>Ascomycota</taxon>
        <taxon>Pezizomycotina</taxon>
        <taxon>Eurotiomycetes</taxon>
        <taxon>Chaetothyriomycetidae</taxon>
        <taxon>Chaetothyriales</taxon>
        <taxon>Herpotrichiellaceae</taxon>
        <taxon>Fonsecaea</taxon>
    </lineage>
</organism>
<protein>
    <recommendedName>
        <fullName evidence="1">Tc1-like transposase DDE domain-containing protein</fullName>
    </recommendedName>
</protein>
<feature type="domain" description="Tc1-like transposase DDE" evidence="1">
    <location>
        <begin position="3"/>
        <end position="48"/>
    </location>
</feature>
<dbReference type="Pfam" id="PF13358">
    <property type="entry name" value="DDE_3"/>
    <property type="match status" value="1"/>
</dbReference>
<dbReference type="InterPro" id="IPR038717">
    <property type="entry name" value="Tc1-like_DDE_dom"/>
</dbReference>
<keyword evidence="3" id="KW-1185">Reference proteome</keyword>
<evidence type="ECO:0000313" key="3">
    <source>
        <dbReference type="Proteomes" id="UP000078343"/>
    </source>
</evidence>
<dbReference type="GO" id="GO:0003676">
    <property type="term" value="F:nucleic acid binding"/>
    <property type="evidence" value="ECO:0007669"/>
    <property type="project" value="InterPro"/>
</dbReference>
<evidence type="ECO:0000313" key="2">
    <source>
        <dbReference type="EMBL" id="OAP63858.1"/>
    </source>
</evidence>
<reference evidence="2 3" key="1">
    <citation type="submission" date="2016-04" db="EMBL/GenBank/DDBJ databases">
        <title>Draft genome of Fonsecaea erecta CBS 125763.</title>
        <authorList>
            <person name="Weiss V.A."/>
            <person name="Vicente V.A."/>
            <person name="Raittz R.T."/>
            <person name="Moreno L.F."/>
            <person name="De Souza E.M."/>
            <person name="Pedrosa F.O."/>
            <person name="Steffens M.B."/>
            <person name="Faoro H."/>
            <person name="Tadra-Sfeir M.Z."/>
            <person name="Najafzadeh M.J."/>
            <person name="Felipe M.S."/>
            <person name="Teixeira M."/>
            <person name="Sun J."/>
            <person name="Xi L."/>
            <person name="Gomes R."/>
            <person name="De Azevedo C.M."/>
            <person name="Salgado C.G."/>
            <person name="Da Silva M.B."/>
            <person name="Nascimento M.F."/>
            <person name="Queiroz-Telles F."/>
            <person name="Attili D.S."/>
            <person name="Gorbushina A."/>
        </authorList>
    </citation>
    <scope>NUCLEOTIDE SEQUENCE [LARGE SCALE GENOMIC DNA]</scope>
    <source>
        <strain evidence="2 3">CBS 125763</strain>
    </source>
</reference>
<dbReference type="InterPro" id="IPR036397">
    <property type="entry name" value="RNaseH_sf"/>
</dbReference>
<evidence type="ECO:0000259" key="1">
    <source>
        <dbReference type="Pfam" id="PF13358"/>
    </source>
</evidence>
<comment type="caution">
    <text evidence="2">The sequence shown here is derived from an EMBL/GenBank/DDBJ whole genome shotgun (WGS) entry which is preliminary data.</text>
</comment>